<comment type="caution">
    <text evidence="1">The sequence shown here is derived from an EMBL/GenBank/DDBJ whole genome shotgun (WGS) entry which is preliminary data.</text>
</comment>
<dbReference type="Proteomes" id="UP000439994">
    <property type="component" value="Unassembled WGS sequence"/>
</dbReference>
<evidence type="ECO:0000313" key="2">
    <source>
        <dbReference type="Proteomes" id="UP000439994"/>
    </source>
</evidence>
<name>A0A6N8FE49_9GAMM</name>
<gene>
    <name evidence="1" type="ORF">GNP35_12660</name>
</gene>
<sequence>MFVSSSSNGIASQAMEGGEALAANLAKSAQEIEGQAALQLLASTAQLQLATPSVGSTGGLIGTTINITA</sequence>
<evidence type="ECO:0008006" key="3">
    <source>
        <dbReference type="Google" id="ProtNLM"/>
    </source>
</evidence>
<dbReference type="EMBL" id="WOCD01000005">
    <property type="protein sequence ID" value="MUH73260.1"/>
    <property type="molecule type" value="Genomic_DNA"/>
</dbReference>
<reference evidence="1 2" key="1">
    <citation type="submission" date="2019-11" db="EMBL/GenBank/DDBJ databases">
        <title>P. haliotis isolates from Z. marina roots.</title>
        <authorList>
            <person name="Cohen M."/>
            <person name="Jospin G."/>
            <person name="Eisen J.A."/>
            <person name="Coil D.A."/>
        </authorList>
    </citation>
    <scope>NUCLEOTIDE SEQUENCE [LARGE SCALE GENOMIC DNA]</scope>
    <source>
        <strain evidence="1 2">UCD-MCMsp1aY</strain>
    </source>
</reference>
<dbReference type="RefSeq" id="WP_155696454.1">
    <property type="nucleotide sequence ID" value="NZ_WOCD01000005.1"/>
</dbReference>
<evidence type="ECO:0000313" key="1">
    <source>
        <dbReference type="EMBL" id="MUH73260.1"/>
    </source>
</evidence>
<organism evidence="1 2">
    <name type="scientific">Psychrosphaera haliotis</name>
    <dbReference type="NCBI Taxonomy" id="555083"/>
    <lineage>
        <taxon>Bacteria</taxon>
        <taxon>Pseudomonadati</taxon>
        <taxon>Pseudomonadota</taxon>
        <taxon>Gammaproteobacteria</taxon>
        <taxon>Alteromonadales</taxon>
        <taxon>Pseudoalteromonadaceae</taxon>
        <taxon>Psychrosphaera</taxon>
    </lineage>
</organism>
<dbReference type="AlphaFoldDB" id="A0A6N8FE49"/>
<proteinExistence type="predicted"/>
<accession>A0A6N8FE49</accession>
<protein>
    <recommendedName>
        <fullName evidence="3">Motility protein</fullName>
    </recommendedName>
</protein>
<keyword evidence="2" id="KW-1185">Reference proteome</keyword>